<proteinExistence type="predicted"/>
<accession>A0ABU6U675</accession>
<dbReference type="Proteomes" id="UP001341840">
    <property type="component" value="Unassembled WGS sequence"/>
</dbReference>
<gene>
    <name evidence="1" type="ORF">PIB30_015678</name>
</gene>
<keyword evidence="2" id="KW-1185">Reference proteome</keyword>
<comment type="caution">
    <text evidence="1">The sequence shown here is derived from an EMBL/GenBank/DDBJ whole genome shotgun (WGS) entry which is preliminary data.</text>
</comment>
<protein>
    <submittedName>
        <fullName evidence="1">Uncharacterized protein</fullName>
    </submittedName>
</protein>
<sequence length="481" mass="52552">MGSHPSVISVVSVCTCEGFRPHLTANVPASVIIHHVDTPAKLTRRWTHCGTTIVALQGLPSTRTWNTSGSNRAVTIPDTHVEVENVSNNVDEHAQTTRGVTRTCPRNKMLELPALSAFACDDGYSFARRKIFHYDADDKLRTTGALGGQGRSDVACMQPVSHPLHSPGPWRCHIRCHPMYECLLRRVAFITLIFIKALSSSALTDEPSRHVPSSLVREHDWPTLIMLTPEDSASALRTMGPSVHAACPPRGWGSSVPQLMRNARSVPWLMMESALLVTCDPCVYMTPQPCHMFAADRTDAQLKRIVASVTGNSPYVPLGLAICVSANPEPVYQIAAAYKRAPPWTMPTGSDRGQHRIQVTAAALASTKLVTHLTLNNGRQMATVVVSVLYYLSPYPANVWFLIRRSVSQLPSGMNCCHSAQGECDALSVHPAMSLRSLCSVFKKGLGQGTTTACRMSGRNFVHISTLNVTTFASSRFYPRS</sequence>
<name>A0ABU6U675_9FABA</name>
<evidence type="ECO:0000313" key="1">
    <source>
        <dbReference type="EMBL" id="MED6156579.1"/>
    </source>
</evidence>
<evidence type="ECO:0000313" key="2">
    <source>
        <dbReference type="Proteomes" id="UP001341840"/>
    </source>
</evidence>
<reference evidence="1 2" key="1">
    <citation type="journal article" date="2023" name="Plants (Basel)">
        <title>Bridging the Gap: Combining Genomics and Transcriptomics Approaches to Understand Stylosanthes scabra, an Orphan Legume from the Brazilian Caatinga.</title>
        <authorList>
            <person name="Ferreira-Neto J.R.C."/>
            <person name="da Silva M.D."/>
            <person name="Binneck E."/>
            <person name="de Melo N.F."/>
            <person name="da Silva R.H."/>
            <person name="de Melo A.L.T.M."/>
            <person name="Pandolfi V."/>
            <person name="Bustamante F.O."/>
            <person name="Brasileiro-Vidal A.C."/>
            <person name="Benko-Iseppon A.M."/>
        </authorList>
    </citation>
    <scope>NUCLEOTIDE SEQUENCE [LARGE SCALE GENOMIC DNA]</scope>
    <source>
        <tissue evidence="1">Leaves</tissue>
    </source>
</reference>
<dbReference type="EMBL" id="JASCZI010120872">
    <property type="protein sequence ID" value="MED6156579.1"/>
    <property type="molecule type" value="Genomic_DNA"/>
</dbReference>
<organism evidence="1 2">
    <name type="scientific">Stylosanthes scabra</name>
    <dbReference type="NCBI Taxonomy" id="79078"/>
    <lineage>
        <taxon>Eukaryota</taxon>
        <taxon>Viridiplantae</taxon>
        <taxon>Streptophyta</taxon>
        <taxon>Embryophyta</taxon>
        <taxon>Tracheophyta</taxon>
        <taxon>Spermatophyta</taxon>
        <taxon>Magnoliopsida</taxon>
        <taxon>eudicotyledons</taxon>
        <taxon>Gunneridae</taxon>
        <taxon>Pentapetalae</taxon>
        <taxon>rosids</taxon>
        <taxon>fabids</taxon>
        <taxon>Fabales</taxon>
        <taxon>Fabaceae</taxon>
        <taxon>Papilionoideae</taxon>
        <taxon>50 kb inversion clade</taxon>
        <taxon>dalbergioids sensu lato</taxon>
        <taxon>Dalbergieae</taxon>
        <taxon>Pterocarpus clade</taxon>
        <taxon>Stylosanthes</taxon>
    </lineage>
</organism>